<comment type="caution">
    <text evidence="2">The sequence shown here is derived from an EMBL/GenBank/DDBJ whole genome shotgun (WGS) entry which is preliminary data.</text>
</comment>
<dbReference type="EMBL" id="SHKI01000003">
    <property type="protein sequence ID" value="RZT66525.1"/>
    <property type="molecule type" value="Genomic_DNA"/>
</dbReference>
<protein>
    <submittedName>
        <fullName evidence="2">DNA-binding MarR family transcriptional regulator</fullName>
    </submittedName>
</protein>
<feature type="compositionally biased region" description="Basic residues" evidence="1">
    <location>
        <begin position="146"/>
        <end position="164"/>
    </location>
</feature>
<evidence type="ECO:0000313" key="2">
    <source>
        <dbReference type="EMBL" id="RZT66525.1"/>
    </source>
</evidence>
<dbReference type="RefSeq" id="WP_130452909.1">
    <property type="nucleotide sequence ID" value="NZ_QYAG01000001.1"/>
</dbReference>
<dbReference type="Gene3D" id="1.10.10.10">
    <property type="entry name" value="Winged helix-like DNA-binding domain superfamily/Winged helix DNA-binding domain"/>
    <property type="match status" value="1"/>
</dbReference>
<keyword evidence="2" id="KW-0238">DNA-binding</keyword>
<feature type="compositionally biased region" description="Basic and acidic residues" evidence="1">
    <location>
        <begin position="189"/>
        <end position="216"/>
    </location>
</feature>
<dbReference type="SUPFAM" id="SSF46785">
    <property type="entry name" value="Winged helix' DNA-binding domain"/>
    <property type="match status" value="1"/>
</dbReference>
<accession>A0A4Q7TZJ6</accession>
<dbReference type="InterPro" id="IPR036388">
    <property type="entry name" value="WH-like_DNA-bd_sf"/>
</dbReference>
<dbReference type="GO" id="GO:0003677">
    <property type="term" value="F:DNA binding"/>
    <property type="evidence" value="ECO:0007669"/>
    <property type="project" value="UniProtKB-KW"/>
</dbReference>
<dbReference type="Proteomes" id="UP000291832">
    <property type="component" value="Unassembled WGS sequence"/>
</dbReference>
<feature type="compositionally biased region" description="Gly residues" evidence="1">
    <location>
        <begin position="170"/>
        <end position="179"/>
    </location>
</feature>
<evidence type="ECO:0000256" key="1">
    <source>
        <dbReference type="SAM" id="MobiDB-lite"/>
    </source>
</evidence>
<feature type="compositionally biased region" description="Basic residues" evidence="1">
    <location>
        <begin position="250"/>
        <end position="262"/>
    </location>
</feature>
<organism evidence="2 3">
    <name type="scientific">Leucobacter luti</name>
    <dbReference type="NCBI Taxonomy" id="340320"/>
    <lineage>
        <taxon>Bacteria</taxon>
        <taxon>Bacillati</taxon>
        <taxon>Actinomycetota</taxon>
        <taxon>Actinomycetes</taxon>
        <taxon>Micrococcales</taxon>
        <taxon>Microbacteriaceae</taxon>
        <taxon>Leucobacter</taxon>
    </lineage>
</organism>
<name>A0A4Q7TZJ6_9MICO</name>
<dbReference type="AlphaFoldDB" id="A0A4Q7TZJ6"/>
<keyword evidence="3" id="KW-1185">Reference proteome</keyword>
<gene>
    <name evidence="2" type="ORF">EV139_0643</name>
</gene>
<dbReference type="InterPro" id="IPR036390">
    <property type="entry name" value="WH_DNA-bd_sf"/>
</dbReference>
<reference evidence="2 3" key="1">
    <citation type="journal article" date="2015" name="Stand. Genomic Sci.">
        <title>Genomic Encyclopedia of Bacterial and Archaeal Type Strains, Phase III: the genomes of soil and plant-associated and newly described type strains.</title>
        <authorList>
            <person name="Whitman W.B."/>
            <person name="Woyke T."/>
            <person name="Klenk H.P."/>
            <person name="Zhou Y."/>
            <person name="Lilburn T.G."/>
            <person name="Beck B.J."/>
            <person name="De Vos P."/>
            <person name="Vandamme P."/>
            <person name="Eisen J.A."/>
            <person name="Garrity G."/>
            <person name="Hugenholtz P."/>
            <person name="Kyrpides N.C."/>
        </authorList>
    </citation>
    <scope>NUCLEOTIDE SEQUENCE [LARGE SCALE GENOMIC DNA]</scope>
    <source>
        <strain evidence="2 3">RF6</strain>
    </source>
</reference>
<dbReference type="OrthoDB" id="3697068at2"/>
<sequence>MTSTHDTTQTTPPTERSLGYWLRANDALLRDAYAQEFAKVGITRREWRILSAIASDAELPERLRARLERGGKHLRALAERGLIARTDTGWALTPEGEAANERLTVSVQSVRDRVAGAVSEDDLATTRAALETIAREFGWTEDTRLPRRSHGPRGPHGRRMHPHMPPHPGQGFGGFGARGWPGACAPHPGFERGAGREFDRGSERDERWQGEREYHRGAPFGSGPGAGSGSDHHGGAGRGRGRGGYDAHRFGPHSHGRGRGRGRGREAAFERGFAAGISAARDAETR</sequence>
<proteinExistence type="predicted"/>
<evidence type="ECO:0000313" key="3">
    <source>
        <dbReference type="Proteomes" id="UP000291832"/>
    </source>
</evidence>
<feature type="region of interest" description="Disordered" evidence="1">
    <location>
        <begin position="143"/>
        <end position="266"/>
    </location>
</feature>